<gene>
    <name evidence="1" type="ORF">Pint_06851</name>
</gene>
<reference evidence="2" key="1">
    <citation type="journal article" date="2023" name="G3 (Bethesda)">
        <title>Genome assembly and association tests identify interacting loci associated with vigor, precocity, and sex in interspecific pistachio rootstocks.</title>
        <authorList>
            <person name="Palmer W."/>
            <person name="Jacygrad E."/>
            <person name="Sagayaradj S."/>
            <person name="Cavanaugh K."/>
            <person name="Han R."/>
            <person name="Bertier L."/>
            <person name="Beede B."/>
            <person name="Kafkas S."/>
            <person name="Golino D."/>
            <person name="Preece J."/>
            <person name="Michelmore R."/>
        </authorList>
    </citation>
    <scope>NUCLEOTIDE SEQUENCE [LARGE SCALE GENOMIC DNA]</scope>
</reference>
<comment type="caution">
    <text evidence="1">The sequence shown here is derived from an EMBL/GenBank/DDBJ whole genome shotgun (WGS) entry which is preliminary data.</text>
</comment>
<dbReference type="Proteomes" id="UP001163603">
    <property type="component" value="Chromosome 10"/>
</dbReference>
<accession>A0ACC0XSK3</accession>
<evidence type="ECO:0000313" key="1">
    <source>
        <dbReference type="EMBL" id="KAJ0024442.1"/>
    </source>
</evidence>
<keyword evidence="2" id="KW-1185">Reference proteome</keyword>
<dbReference type="EMBL" id="CM047745">
    <property type="protein sequence ID" value="KAJ0024442.1"/>
    <property type="molecule type" value="Genomic_DNA"/>
</dbReference>
<evidence type="ECO:0000313" key="2">
    <source>
        <dbReference type="Proteomes" id="UP001163603"/>
    </source>
</evidence>
<name>A0ACC0XSK3_9ROSI</name>
<protein>
    <submittedName>
        <fullName evidence="1">Uncharacterized protein</fullName>
    </submittedName>
</protein>
<organism evidence="1 2">
    <name type="scientific">Pistacia integerrima</name>
    <dbReference type="NCBI Taxonomy" id="434235"/>
    <lineage>
        <taxon>Eukaryota</taxon>
        <taxon>Viridiplantae</taxon>
        <taxon>Streptophyta</taxon>
        <taxon>Embryophyta</taxon>
        <taxon>Tracheophyta</taxon>
        <taxon>Spermatophyta</taxon>
        <taxon>Magnoliopsida</taxon>
        <taxon>eudicotyledons</taxon>
        <taxon>Gunneridae</taxon>
        <taxon>Pentapetalae</taxon>
        <taxon>rosids</taxon>
        <taxon>malvids</taxon>
        <taxon>Sapindales</taxon>
        <taxon>Anacardiaceae</taxon>
        <taxon>Pistacia</taxon>
    </lineage>
</organism>
<sequence>MNHHPTTRLEIMKVPEEPMSDSKGCGRSFFKVLHEGNFKLNGELDARTHAEKLIEAITRRLP</sequence>
<proteinExistence type="predicted"/>